<keyword evidence="5" id="KW-0175">Coiled coil</keyword>
<evidence type="ECO:0000259" key="8">
    <source>
        <dbReference type="Pfam" id="PF14656"/>
    </source>
</evidence>
<dbReference type="Proteomes" id="UP000618051">
    <property type="component" value="Unassembled WGS sequence"/>
</dbReference>
<name>A0A835TMK6_9PASS</name>
<keyword evidence="4" id="KW-0963">Cytoplasm</keyword>
<evidence type="ECO:0000259" key="7">
    <source>
        <dbReference type="Pfam" id="PF14655"/>
    </source>
</evidence>
<reference evidence="10" key="3">
    <citation type="submission" date="2022-01" db="EMBL/GenBank/DDBJ databases">
        <authorList>
            <person name="Rubenstein D.R."/>
        </authorList>
    </citation>
    <scope>NUCLEOTIDE SEQUENCE</scope>
    <source>
        <strain evidence="10">SS15</strain>
        <tissue evidence="10">Liver</tissue>
    </source>
</reference>
<proteinExistence type="inferred from homology"/>
<accession>A0A835TMK6</accession>
<evidence type="ECO:0000256" key="4">
    <source>
        <dbReference type="ARBA" id="ARBA00022490"/>
    </source>
</evidence>
<comment type="caution">
    <text evidence="9">The sequence shown here is derived from an EMBL/GenBank/DDBJ whole genome shotgun (WGS) entry which is preliminary data.</text>
</comment>
<comment type="similarity">
    <text evidence="2">Belongs to the Rab3-GAP regulatory subunit family.</text>
</comment>
<evidence type="ECO:0000256" key="3">
    <source>
        <dbReference type="ARBA" id="ARBA00022468"/>
    </source>
</evidence>
<evidence type="ECO:0000256" key="6">
    <source>
        <dbReference type="SAM" id="MobiDB-lite"/>
    </source>
</evidence>
<evidence type="ECO:0000313" key="10">
    <source>
        <dbReference type="EMBL" id="KAI1240557.1"/>
    </source>
</evidence>
<keyword evidence="11" id="KW-1185">Reference proteome</keyword>
<dbReference type="OrthoDB" id="2019917at2759"/>
<dbReference type="EMBL" id="JADDUC020000003">
    <property type="protein sequence ID" value="KAI1240557.1"/>
    <property type="molecule type" value="Genomic_DNA"/>
</dbReference>
<dbReference type="PANTHER" id="PTHR12472:SF0">
    <property type="entry name" value="RAB3 GTPASE-ACTIVATING PROTEIN NON-CATALYTIC SUBUNIT"/>
    <property type="match status" value="1"/>
</dbReference>
<sequence>MSCALVPFAHFQDLELARDFLSPHRRQGSAAAGKESGKSTSWEDGGWGAWDEAELQEPEEEESNSKNQRNYWLQDCVLSLSPTNDLMVIANEQKAVFLVPKWKHSDKGKEEMQYAVGWSGSLNVEEGECVSSVLCIPLASQKRSSTGRPDWTCIVVGFTSGYVRFYTESGVLLLAQLLNEDPVLQLKCRTYEIPRHPGVTEQNEELSILYPAAIVTIDGFSLFQSLRACRNQVARAAASGNENVQPPPLAYKKWGLQDVDTIVDHASIGIMTLCPFDQMKTASNIGGYNAAIKNSPPAMSQYVTVGANPFTGFFFALEGSSQPLLSHVALAVASKLTSALFNAASGWLGWKSKHEEEPVQKQKPKVEPATPLAVRFGLPDSRRHGYRDAEVGWIQTVEDLQERETEKMDSSPFGNAQGPSRVAQFLVIYAPRRGILEVWSTQQGPRVGAFNVGKYCSDKKSERAKDMHLVKKLNALLKAKTSDPDLIEAEAKELILDIKYPATKKQALESILTSERVPLSSLTNITQTLMDNLKKQELESVDEGLLQFCANKLKLLHLYELVSKLNSQSIQKETSPSDNDLAKLLRLEQKDFNRLETLLENYKKENAQTTTQLTDEKDDVLSVKMFLEYLEYEKDVITVKNMEDGEYVALGSFLFWKCLCGESSTEEVCHALESAGFSPQTLLSLLLNLWLSKEKDILDKPDSVSCLHTMLSLLSKMKVAIDESWDTQSVSPWWQQMRTACVQSQNNAAALLSAHVGHSVTAHIIDSLNEKKFSQIILGSDTESWEALSLDTEYWKLLLKQLEDCLILQTLLHSKVTKRTKRISSLQTEPLGRLSVKKLLEAGKGGIADTVAKWAFRQGFSPIILNVAQYRNTTDSTEESVEMHNNLFLEEPEETTGLERILELLQVAYQQFPCSLEVDVLHAHCSWECVVQWNKDPEEACFLNRSIDHLRCIINAHIQHGIALMMWNTFIVKRLSSATYLMDKDVGMSDTAMTAFLGCCSELLQTLLEADVSSDEMQAPVLDTEDAWVSVEGPVSIVELALEQKRIHYPLVEHQFVLCTVLYAIMRLSLKAVKPLSLFDSKGKNAFFKDLTSIQLLPSGDMDPNMLSTRQQFLLKVVSAAVQTLCSSQKDTEVSEEEYFPFEKGKNWPTLAADLAQYLQVSEDLVRRHYVCELYSYGMDHLGEEAFVQVADKEVLASQLLMLAGQRLTFALLHGQIKEGMELLTRLPPTLSTWLKAMDPQEIQNVEVPIATTARLVSKVIEHLPKNHGQYSLALNLIEANLELRLIFLKYVLLSSKGLTCPQKAARTWRHRGQGVLEDSAVYLLQRGHFALAMGRAITLYEDCSQMSPPVKESVIAEREAGAACKTQVMNNPVLCFFGELTQQSCLGSHHYLIQLGNTGSFLGLQCLGDRELSDLELGFVSQHRPFYRINAELRACNTAEKAGKYSCVHVSAQEPHFWDCQKSDPASLSKESFSGVPFPRQARWATDRPICICSHKKEFVTGKEILCILIWGERICPQETEPAAYCQWTEESTTMTTTQLNALRSPLRYLCSLSIHLEPYYLHLRPIPFFFSLLKAAGRNSPVLDHAEIELQNLAMKFVSGSSEKLRSLTYFASIDDDIRVNHVANRFGHLLPFLTKSKAMDHQSPAGKISEINGVPQLQQNTSTQLFPIPYSLMLNPQELFDREGPPRICPLLLHYFDDICDGFTGLEGGKKGFMNGGVITPFHKYPRPKAIRQPEGVQFCALFMTHSIFGPSRHKLRYLKKTKRNPTRFGLLTHRALAKEKLGSIKIQSGAEEYRAHVLSISFPTAAKRESYLLLCKNVHTTAKNPAESHLCNLTENGNNEKVLSLFSPSYKGFLKIIFTLQLERLDCWCGKNTVRESSSSLKEELSAAIHLLPTVREPKYISLHLHTQSHQPLDNMLDSCSTFTQYQNEKKRSATNVLLSSISSILFTADVGITFTFFSASYKGDSELLHRLQLSLNDVYAASSHSQYQTTHSQTTACCSSITYLNTAYTVYFPTKSQFSDSLENTAQKEQKKNKCLKKKTNRRNVLLKKKKSLAESQESQSLRNVPYGKMILKIPLKSLDGNLSYNTTTVNLTDSSSSDYFSYRGVIPITEVSLGGAFSSGNFTYTERLTCCSLYSSSASAKAVLIHIKHKLHAATSKATGILAKILKTKYTELDL</sequence>
<reference evidence="9" key="1">
    <citation type="submission" date="2020-10" db="EMBL/GenBank/DDBJ databases">
        <title>Feather gene expression reveals the developmental basis of iridescence in African starlings.</title>
        <authorList>
            <person name="Rubenstein D.R."/>
        </authorList>
    </citation>
    <scope>NUCLEOTIDE SEQUENCE</scope>
    <source>
        <strain evidence="9">SS15</strain>
        <tissue evidence="9">Liver</tissue>
    </source>
</reference>
<dbReference type="GO" id="GO:0005096">
    <property type="term" value="F:GTPase activator activity"/>
    <property type="evidence" value="ECO:0007669"/>
    <property type="project" value="UniProtKB-KW"/>
</dbReference>
<evidence type="ECO:0000313" key="11">
    <source>
        <dbReference type="Proteomes" id="UP000618051"/>
    </source>
</evidence>
<dbReference type="InterPro" id="IPR029257">
    <property type="entry name" value="RAB3GAP2_C"/>
</dbReference>
<evidence type="ECO:0000256" key="2">
    <source>
        <dbReference type="ARBA" id="ARBA00008153"/>
    </source>
</evidence>
<evidence type="ECO:0008006" key="12">
    <source>
        <dbReference type="Google" id="ProtNLM"/>
    </source>
</evidence>
<dbReference type="GO" id="GO:0005737">
    <property type="term" value="C:cytoplasm"/>
    <property type="evidence" value="ECO:0007669"/>
    <property type="project" value="UniProtKB-SubCell"/>
</dbReference>
<dbReference type="InterPro" id="IPR032839">
    <property type="entry name" value="RAB3GAP_N"/>
</dbReference>
<reference evidence="10 11" key="2">
    <citation type="journal article" date="2021" name="J. Hered.">
        <title>Feather Gene Expression Elucidates the Developmental Basis of Plumage Iridescence in African Starlings.</title>
        <authorList>
            <person name="Rubenstein D.R."/>
            <person name="Corvelo A."/>
            <person name="MacManes M.D."/>
            <person name="Maia R."/>
            <person name="Narzisi G."/>
            <person name="Rousaki A."/>
            <person name="Vandenabeele P."/>
            <person name="Shawkey M.D."/>
            <person name="Solomon J."/>
        </authorList>
    </citation>
    <scope>NUCLEOTIDE SEQUENCE [LARGE SCALE GENOMIC DNA]</scope>
    <source>
        <strain evidence="10">SS15</strain>
    </source>
</reference>
<feature type="coiled-coil region" evidence="5">
    <location>
        <begin position="585"/>
        <end position="619"/>
    </location>
</feature>
<evidence type="ECO:0000256" key="1">
    <source>
        <dbReference type="ARBA" id="ARBA00004496"/>
    </source>
</evidence>
<dbReference type="EMBL" id="JADDUC010000435">
    <property type="protein sequence ID" value="KAG0113492.1"/>
    <property type="molecule type" value="Genomic_DNA"/>
</dbReference>
<dbReference type="InterPro" id="IPR026059">
    <property type="entry name" value="Rab3GAP2"/>
</dbReference>
<evidence type="ECO:0000313" key="9">
    <source>
        <dbReference type="EMBL" id="KAG0113492.1"/>
    </source>
</evidence>
<feature type="region of interest" description="Disordered" evidence="6">
    <location>
        <begin position="27"/>
        <end position="48"/>
    </location>
</feature>
<dbReference type="Pfam" id="PF14656">
    <property type="entry name" value="RAB3GAP2_C"/>
    <property type="match status" value="1"/>
</dbReference>
<keyword evidence="3" id="KW-0343">GTPase activation</keyword>
<feature type="domain" description="Rab3GAP regulatory subunit C-terminal" evidence="8">
    <location>
        <begin position="682"/>
        <end position="1265"/>
    </location>
</feature>
<dbReference type="PANTHER" id="PTHR12472">
    <property type="entry name" value="RAB3-GAP REGULATORY DOMAIN"/>
    <property type="match status" value="1"/>
</dbReference>
<gene>
    <name evidence="10" type="ORF">IHE44_0008983</name>
    <name evidence="9" type="ORF">IHE44_010360</name>
</gene>
<organism evidence="9">
    <name type="scientific">Lamprotornis superbus</name>
    <dbReference type="NCBI Taxonomy" id="245042"/>
    <lineage>
        <taxon>Eukaryota</taxon>
        <taxon>Metazoa</taxon>
        <taxon>Chordata</taxon>
        <taxon>Craniata</taxon>
        <taxon>Vertebrata</taxon>
        <taxon>Euteleostomi</taxon>
        <taxon>Archelosauria</taxon>
        <taxon>Archosauria</taxon>
        <taxon>Dinosauria</taxon>
        <taxon>Saurischia</taxon>
        <taxon>Theropoda</taxon>
        <taxon>Coelurosauria</taxon>
        <taxon>Aves</taxon>
        <taxon>Neognathae</taxon>
        <taxon>Neoaves</taxon>
        <taxon>Telluraves</taxon>
        <taxon>Australaves</taxon>
        <taxon>Passeriformes</taxon>
        <taxon>Sturnidae</taxon>
        <taxon>Lamprotornis</taxon>
    </lineage>
</organism>
<evidence type="ECO:0000256" key="5">
    <source>
        <dbReference type="SAM" id="Coils"/>
    </source>
</evidence>
<feature type="domain" description="Rab3-GAP regulatory subunit N-terminal" evidence="7">
    <location>
        <begin position="72"/>
        <end position="385"/>
    </location>
</feature>
<comment type="subcellular location">
    <subcellularLocation>
        <location evidence="1">Cytoplasm</location>
    </subcellularLocation>
</comment>
<dbReference type="Pfam" id="PF14655">
    <property type="entry name" value="RAB3GAP2_N"/>
    <property type="match status" value="1"/>
</dbReference>
<protein>
    <recommendedName>
        <fullName evidence="12">Rab3 GTPase-activating protein non-catalytic subunit</fullName>
    </recommendedName>
</protein>